<dbReference type="InterPro" id="IPR017439">
    <property type="entry name" value="Amidohydrolase"/>
</dbReference>
<dbReference type="CDD" id="cd03886">
    <property type="entry name" value="M20_Acy1"/>
    <property type="match status" value="1"/>
</dbReference>
<keyword evidence="3" id="KW-1185">Reference proteome</keyword>
<feature type="domain" description="Peptidase M20 dimerisation" evidence="1">
    <location>
        <begin position="173"/>
        <end position="263"/>
    </location>
</feature>
<reference evidence="2 3" key="1">
    <citation type="submission" date="2015-06" db="EMBL/GenBank/DDBJ databases">
        <title>Genome sequencing of Thermotogales isolates from hydrothermal vents.</title>
        <authorList>
            <person name="Haverkamp T.H."/>
            <person name="Kublanov I.V."/>
            <person name="Nesbo C.L."/>
        </authorList>
    </citation>
    <scope>NUCLEOTIDE SEQUENCE [LARGE SCALE GENOMIC DNA]</scope>
    <source>
        <strain evidence="3">ik275mar</strain>
    </source>
</reference>
<dbReference type="SUPFAM" id="SSF55031">
    <property type="entry name" value="Bacterial exopeptidase dimerisation domain"/>
    <property type="match status" value="1"/>
</dbReference>
<dbReference type="Proteomes" id="UP000242616">
    <property type="component" value="Unassembled WGS sequence"/>
</dbReference>
<protein>
    <submittedName>
        <fullName evidence="2">Amidohydrolase</fullName>
    </submittedName>
</protein>
<dbReference type="Gene3D" id="3.40.630.10">
    <property type="entry name" value="Zn peptidases"/>
    <property type="match status" value="1"/>
</dbReference>
<name>A0ABX3IJE0_9BACT</name>
<accession>A0ABX3IJE0</accession>
<comment type="caution">
    <text evidence="2">The sequence shown here is derived from an EMBL/GenBank/DDBJ whole genome shotgun (WGS) entry which is preliminary data.</text>
</comment>
<dbReference type="SUPFAM" id="SSF53187">
    <property type="entry name" value="Zn-dependent exopeptidases"/>
    <property type="match status" value="1"/>
</dbReference>
<evidence type="ECO:0000313" key="3">
    <source>
        <dbReference type="Proteomes" id="UP000242616"/>
    </source>
</evidence>
<gene>
    <name evidence="2" type="ORF">XJ44_05915</name>
</gene>
<organism evidence="2 3">
    <name type="scientific">Thermosipho affectus</name>
    <dbReference type="NCBI Taxonomy" id="660294"/>
    <lineage>
        <taxon>Bacteria</taxon>
        <taxon>Thermotogati</taxon>
        <taxon>Thermotogota</taxon>
        <taxon>Thermotogae</taxon>
        <taxon>Thermotogales</taxon>
        <taxon>Fervidobacteriaceae</taxon>
        <taxon>Thermosipho</taxon>
    </lineage>
</organism>
<evidence type="ECO:0000313" key="2">
    <source>
        <dbReference type="EMBL" id="ONN27309.1"/>
    </source>
</evidence>
<dbReference type="EMBL" id="LBFC01000018">
    <property type="protein sequence ID" value="ONN27309.1"/>
    <property type="molecule type" value="Genomic_DNA"/>
</dbReference>
<dbReference type="Pfam" id="PF07687">
    <property type="entry name" value="M20_dimer"/>
    <property type="match status" value="1"/>
</dbReference>
<dbReference type="PIRSF" id="PIRSF005962">
    <property type="entry name" value="Pept_M20D_amidohydro"/>
    <property type="match status" value="1"/>
</dbReference>
<dbReference type="Pfam" id="PF01546">
    <property type="entry name" value="Peptidase_M20"/>
    <property type="match status" value="1"/>
</dbReference>
<dbReference type="PANTHER" id="PTHR11014:SF63">
    <property type="entry name" value="METALLOPEPTIDASE, PUTATIVE (AFU_ORTHOLOGUE AFUA_6G09600)-RELATED"/>
    <property type="match status" value="1"/>
</dbReference>
<sequence>MDAIELRHLLHQNPEVSFREFETQKILLDALKSLNDNRLKIYKIAGTGVIALYEVEKDKPFIIYRADIDGLPIYEKTNWEFSSKNSNMHACGHDIHMAIAFDLIKKILKYNLKQNFAFIFQPGEETGAGARYVLDEIEQLPVKYAIALHVTDEYDFKTIATTNGILFAAATEIDIVFQGKPSHIAFYDKGIDSIKMATFFLSKFYSTKFENSLVGFGKIVGGNARNIVSPEATLMGSIRSISVQNTEKIINTLAQLAQEVTEKTNGSFYIEKGSQYPPVVVNKELYEKFKDFLVEKEINFVDCGMKFTGEDFGYFSQEFPSLMFWVGTRTGEKYGLHHPQFLPKDDVIPYYSNVIFEFLKELI</sequence>
<dbReference type="InterPro" id="IPR036264">
    <property type="entry name" value="Bact_exopeptidase_dim_dom"/>
</dbReference>
<proteinExistence type="predicted"/>
<dbReference type="RefSeq" id="WP_075666078.1">
    <property type="nucleotide sequence ID" value="NZ_LBFC01000018.1"/>
</dbReference>
<dbReference type="InterPro" id="IPR011650">
    <property type="entry name" value="Peptidase_M20_dimer"/>
</dbReference>
<dbReference type="NCBIfam" id="TIGR01891">
    <property type="entry name" value="amidohydrolases"/>
    <property type="match status" value="1"/>
</dbReference>
<dbReference type="PANTHER" id="PTHR11014">
    <property type="entry name" value="PEPTIDASE M20 FAMILY MEMBER"/>
    <property type="match status" value="1"/>
</dbReference>
<dbReference type="Gene3D" id="3.30.70.360">
    <property type="match status" value="1"/>
</dbReference>
<dbReference type="InterPro" id="IPR002933">
    <property type="entry name" value="Peptidase_M20"/>
</dbReference>
<evidence type="ECO:0000259" key="1">
    <source>
        <dbReference type="Pfam" id="PF07687"/>
    </source>
</evidence>